<evidence type="ECO:0000256" key="3">
    <source>
        <dbReference type="SAM" id="MobiDB-lite"/>
    </source>
</evidence>
<keyword evidence="4" id="KW-1133">Transmembrane helix</keyword>
<dbReference type="AlphaFoldDB" id="A0A4Q2S9H0"/>
<dbReference type="GO" id="GO:1901137">
    <property type="term" value="P:carbohydrate derivative biosynthetic process"/>
    <property type="evidence" value="ECO:0007669"/>
    <property type="project" value="UniProtKB-ARBA"/>
</dbReference>
<dbReference type="OrthoDB" id="6286688at2"/>
<evidence type="ECO:0000313" key="7">
    <source>
        <dbReference type="Proteomes" id="UP000293291"/>
    </source>
</evidence>
<dbReference type="PANTHER" id="PTHR45947">
    <property type="entry name" value="SULFOQUINOVOSYL TRANSFERASE SQD2"/>
    <property type="match status" value="1"/>
</dbReference>
<evidence type="ECO:0000256" key="4">
    <source>
        <dbReference type="SAM" id="Phobius"/>
    </source>
</evidence>
<dbReference type="EMBL" id="SDWU01000014">
    <property type="protein sequence ID" value="RYC00691.1"/>
    <property type="molecule type" value="Genomic_DNA"/>
</dbReference>
<gene>
    <name evidence="6" type="ORF">EUA07_13420</name>
</gene>
<dbReference type="GO" id="GO:0016757">
    <property type="term" value="F:glycosyltransferase activity"/>
    <property type="evidence" value="ECO:0007669"/>
    <property type="project" value="UniProtKB-KW"/>
</dbReference>
<evidence type="ECO:0000256" key="2">
    <source>
        <dbReference type="ARBA" id="ARBA00022679"/>
    </source>
</evidence>
<feature type="region of interest" description="Disordered" evidence="3">
    <location>
        <begin position="1"/>
        <end position="26"/>
    </location>
</feature>
<organism evidence="6 7">
    <name type="scientific">Nocardioides ganghwensis</name>
    <dbReference type="NCBI Taxonomy" id="252230"/>
    <lineage>
        <taxon>Bacteria</taxon>
        <taxon>Bacillati</taxon>
        <taxon>Actinomycetota</taxon>
        <taxon>Actinomycetes</taxon>
        <taxon>Propionibacteriales</taxon>
        <taxon>Nocardioidaceae</taxon>
        <taxon>Nocardioides</taxon>
    </lineage>
</organism>
<dbReference type="Pfam" id="PF13579">
    <property type="entry name" value="Glyco_trans_4_4"/>
    <property type="match status" value="1"/>
</dbReference>
<dbReference type="PANTHER" id="PTHR45947:SF3">
    <property type="entry name" value="SULFOQUINOVOSYL TRANSFERASE SQD2"/>
    <property type="match status" value="1"/>
</dbReference>
<dbReference type="CDD" id="cd03808">
    <property type="entry name" value="GT4_CapM-like"/>
    <property type="match status" value="1"/>
</dbReference>
<protein>
    <submittedName>
        <fullName evidence="6">Glycosyltransferase family 1 protein</fullName>
    </submittedName>
</protein>
<keyword evidence="1" id="KW-0328">Glycosyltransferase</keyword>
<feature type="transmembrane region" description="Helical" evidence="4">
    <location>
        <begin position="35"/>
        <end position="57"/>
    </location>
</feature>
<evidence type="ECO:0000313" key="6">
    <source>
        <dbReference type="EMBL" id="RYC00691.1"/>
    </source>
</evidence>
<sequence length="400" mass="43078">MRGAGRHPWAGREGRSGEVTSLRTSREPLRKRPRVVIFVTSPITVASFVMPIAKAFMARGWSVDIVSAPGEGLDRTAEELGATAHALPLHRGVAPLAMLKAFISGTKLVRRMRPDLVLAATPVAGLLGVVAGRTAKTDAKILHLAWGLRSESLKPPFKQMVGRLETLTAALADMTLANSGSLSRAITSSTWRPLSVSVLGEGSSHGVDLGKFRFIPQRRNSQPVIGFVGRIRRDKGIIELLEAIELLDQRGLSFEAKLVGSLEEVDLASRIEATPRTSHTAFASDVPAVMADLDVLCLPTWREGFPNVVLEAGASGRPVVTTTATGAVDAVVEGDTGLLVQPRDPHALADALEQLLRSPELRATMGESGRRRVEEHFDQEVVCHRLVDFAEQLCGVESPR</sequence>
<name>A0A4Q2S9H0_9ACTN</name>
<dbReference type="Gene3D" id="3.40.50.2000">
    <property type="entry name" value="Glycogen Phosphorylase B"/>
    <property type="match status" value="2"/>
</dbReference>
<evidence type="ECO:0000256" key="1">
    <source>
        <dbReference type="ARBA" id="ARBA00022676"/>
    </source>
</evidence>
<feature type="domain" description="Glycosyltransferase subfamily 4-like N-terminal" evidence="5">
    <location>
        <begin position="46"/>
        <end position="196"/>
    </location>
</feature>
<evidence type="ECO:0000259" key="5">
    <source>
        <dbReference type="Pfam" id="PF13579"/>
    </source>
</evidence>
<dbReference type="InterPro" id="IPR028098">
    <property type="entry name" value="Glyco_trans_4-like_N"/>
</dbReference>
<dbReference type="SUPFAM" id="SSF53756">
    <property type="entry name" value="UDP-Glycosyltransferase/glycogen phosphorylase"/>
    <property type="match status" value="1"/>
</dbReference>
<reference evidence="6 7" key="1">
    <citation type="submission" date="2019-01" db="EMBL/GenBank/DDBJ databases">
        <title>Novel species of Nocardioides.</title>
        <authorList>
            <person name="Liu Q."/>
            <person name="Xin Y.-H."/>
        </authorList>
    </citation>
    <scope>NUCLEOTIDE SEQUENCE [LARGE SCALE GENOMIC DNA]</scope>
    <source>
        <strain evidence="6 7">CGMCC 4.6875</strain>
    </source>
</reference>
<dbReference type="Proteomes" id="UP000293291">
    <property type="component" value="Unassembled WGS sequence"/>
</dbReference>
<keyword evidence="2 6" id="KW-0808">Transferase</keyword>
<keyword evidence="4" id="KW-0812">Transmembrane</keyword>
<dbReference type="Pfam" id="PF13692">
    <property type="entry name" value="Glyco_trans_1_4"/>
    <property type="match status" value="1"/>
</dbReference>
<proteinExistence type="predicted"/>
<keyword evidence="4" id="KW-0472">Membrane</keyword>
<dbReference type="InterPro" id="IPR050194">
    <property type="entry name" value="Glycosyltransferase_grp1"/>
</dbReference>
<comment type="caution">
    <text evidence="6">The sequence shown here is derived from an EMBL/GenBank/DDBJ whole genome shotgun (WGS) entry which is preliminary data.</text>
</comment>
<keyword evidence="7" id="KW-1185">Reference proteome</keyword>
<accession>A0A4Q2S9H0</accession>